<sequence>MEMINALRGPTLPIPRQGTETLKNPIANAGFPTICGPTLPIPRQGTETGLNFLAKKLTFSRSVQPYQFPVRGRKPKFIGNLPYVIRGFCPTLPIPRQGTETTREWRLL</sequence>
<evidence type="ECO:0000256" key="1">
    <source>
        <dbReference type="SAM" id="MobiDB-lite"/>
    </source>
</evidence>
<keyword evidence="3" id="KW-1185">Reference proteome</keyword>
<feature type="region of interest" description="Disordered" evidence="1">
    <location>
        <begin position="1"/>
        <end position="20"/>
    </location>
</feature>
<gene>
    <name evidence="2" type="ORF">ARTHRO_60240</name>
</gene>
<protein>
    <submittedName>
        <fullName evidence="2">Uncharacterized protein</fullName>
    </submittedName>
</protein>
<organism evidence="2 3">
    <name type="scientific">Limnospira indica PCC 8005</name>
    <dbReference type="NCBI Taxonomy" id="376219"/>
    <lineage>
        <taxon>Bacteria</taxon>
        <taxon>Bacillati</taxon>
        <taxon>Cyanobacteriota</taxon>
        <taxon>Cyanophyceae</taxon>
        <taxon>Oscillatoriophycideae</taxon>
        <taxon>Oscillatoriales</taxon>
        <taxon>Sirenicapillariaceae</taxon>
        <taxon>Limnospira</taxon>
    </lineage>
</organism>
<dbReference type="AlphaFoldDB" id="A0A9P1KJR5"/>
<evidence type="ECO:0000313" key="2">
    <source>
        <dbReference type="EMBL" id="CDM97639.1"/>
    </source>
</evidence>
<dbReference type="Proteomes" id="UP000032946">
    <property type="component" value="Chromosome"/>
</dbReference>
<name>A0A9P1KJR5_9CYAN</name>
<dbReference type="EMBL" id="FO818640">
    <property type="protein sequence ID" value="CDM97639.1"/>
    <property type="molecule type" value="Genomic_DNA"/>
</dbReference>
<reference evidence="2 3" key="1">
    <citation type="submission" date="2014-02" db="EMBL/GenBank/DDBJ databases">
        <authorList>
            <person name="Genoscope - CEA"/>
        </authorList>
    </citation>
    <scope>NUCLEOTIDE SEQUENCE [LARGE SCALE GENOMIC DNA]</scope>
    <source>
        <strain evidence="2 3">PCC 8005</strain>
    </source>
</reference>
<accession>A0A9P1KJR5</accession>
<evidence type="ECO:0000313" key="3">
    <source>
        <dbReference type="Proteomes" id="UP000032946"/>
    </source>
</evidence>
<proteinExistence type="predicted"/>